<gene>
    <name evidence="2" type="ORF">IZO911_LOCUS36701</name>
</gene>
<sequence length="224" mass="25204">MDYTFRFHIGSGETIPQDESTLYARHHPLRCELMRTTPSKHITCCRPSHLAWGSPPMNSRDQTLREDIEKHEEYKKIAQDYRDAVDRLGVTLARDAVDKLGVTLATTSVKDVTKEDNMNKIKKKSSSKTQRDQVIVNAATEKDNMENTKIISSSEAESDPVIDEPSLSNLGTCEIQDKTKDPVQHSNPSPETNNTNSDKSLIDDENVNNCGDNMTSTPSEEHRE</sequence>
<organism evidence="2 3">
    <name type="scientific">Adineta steineri</name>
    <dbReference type="NCBI Taxonomy" id="433720"/>
    <lineage>
        <taxon>Eukaryota</taxon>
        <taxon>Metazoa</taxon>
        <taxon>Spiralia</taxon>
        <taxon>Gnathifera</taxon>
        <taxon>Rotifera</taxon>
        <taxon>Eurotatoria</taxon>
        <taxon>Bdelloidea</taxon>
        <taxon>Adinetida</taxon>
        <taxon>Adinetidae</taxon>
        <taxon>Adineta</taxon>
    </lineage>
</organism>
<feature type="compositionally biased region" description="Low complexity" evidence="1">
    <location>
        <begin position="186"/>
        <end position="197"/>
    </location>
</feature>
<evidence type="ECO:0000256" key="1">
    <source>
        <dbReference type="SAM" id="MobiDB-lite"/>
    </source>
</evidence>
<name>A0A815H5E5_9BILA</name>
<feature type="region of interest" description="Disordered" evidence="1">
    <location>
        <begin position="145"/>
        <end position="224"/>
    </location>
</feature>
<accession>A0A815H5E5</accession>
<comment type="caution">
    <text evidence="2">The sequence shown here is derived from an EMBL/GenBank/DDBJ whole genome shotgun (WGS) entry which is preliminary data.</text>
</comment>
<reference evidence="2" key="1">
    <citation type="submission" date="2021-02" db="EMBL/GenBank/DDBJ databases">
        <authorList>
            <person name="Nowell W R."/>
        </authorList>
    </citation>
    <scope>NUCLEOTIDE SEQUENCE</scope>
</reference>
<proteinExistence type="predicted"/>
<dbReference type="AlphaFoldDB" id="A0A815H5E5"/>
<evidence type="ECO:0000313" key="3">
    <source>
        <dbReference type="Proteomes" id="UP000663860"/>
    </source>
</evidence>
<protein>
    <submittedName>
        <fullName evidence="2">Uncharacterized protein</fullName>
    </submittedName>
</protein>
<dbReference type="Proteomes" id="UP000663860">
    <property type="component" value="Unassembled WGS sequence"/>
</dbReference>
<dbReference type="EMBL" id="CAJNOE010000869">
    <property type="protein sequence ID" value="CAF1349703.1"/>
    <property type="molecule type" value="Genomic_DNA"/>
</dbReference>
<evidence type="ECO:0000313" key="2">
    <source>
        <dbReference type="EMBL" id="CAF1349703.1"/>
    </source>
</evidence>
<feature type="compositionally biased region" description="Polar residues" evidence="1">
    <location>
        <begin position="207"/>
        <end position="218"/>
    </location>
</feature>